<evidence type="ECO:0000256" key="7">
    <source>
        <dbReference type="RuleBase" id="RU367102"/>
    </source>
</evidence>
<evidence type="ECO:0000256" key="8">
    <source>
        <dbReference type="SAM" id="MobiDB-lite"/>
    </source>
</evidence>
<dbReference type="STRING" id="22663.A0A218X674"/>
<gene>
    <name evidence="9" type="ORF">CDL15_Pgr001515</name>
    <name evidence="10" type="ORF">CRG98_021284</name>
</gene>
<dbReference type="PANTHER" id="PTHR33109:SF3">
    <property type="entry name" value="EPIDERMAL PATTERNING FACTOR-LIKE PROTEIN"/>
    <property type="match status" value="1"/>
</dbReference>
<dbReference type="PANTHER" id="PTHR33109">
    <property type="entry name" value="EPIDERMAL PATTERNING FACTOR-LIKE PROTEIN 4"/>
    <property type="match status" value="1"/>
</dbReference>
<sequence>MKTSVWSVLLALQLLLSLASATSRNIAPTDSGTRQESLQPLSEGSMTRSMNRVATKMGAVLEEPIFGKQGGLVATMKIGSSPPSCEHKCSGCTPCQPAQVPATSTGHGHMRVQYTNYEPEGWKCKCGPSFYSP</sequence>
<feature type="signal peptide" evidence="7">
    <location>
        <begin position="1"/>
        <end position="21"/>
    </location>
</feature>
<dbReference type="Proteomes" id="UP000233551">
    <property type="component" value="Unassembled WGS sequence"/>
</dbReference>
<evidence type="ECO:0000256" key="2">
    <source>
        <dbReference type="ARBA" id="ARBA00008127"/>
    </source>
</evidence>
<comment type="similarity">
    <text evidence="2 7">Belongs to the plant cysteine rich small secretory peptide family. Epidermal patterning factor subfamily.</text>
</comment>
<evidence type="ECO:0000256" key="6">
    <source>
        <dbReference type="ARBA" id="ARBA00023157"/>
    </source>
</evidence>
<dbReference type="EMBL" id="PGOL01001404">
    <property type="protein sequence ID" value="PKI58346.1"/>
    <property type="molecule type" value="Genomic_DNA"/>
</dbReference>
<reference evidence="10 12" key="3">
    <citation type="submission" date="2017-11" db="EMBL/GenBank/DDBJ databases">
        <title>De-novo sequencing of pomegranate (Punica granatum L.) genome.</title>
        <authorList>
            <person name="Akparov Z."/>
            <person name="Amiraslanov A."/>
            <person name="Hajiyeva S."/>
            <person name="Abbasov M."/>
            <person name="Kaur K."/>
            <person name="Hamwieh A."/>
            <person name="Solovyev V."/>
            <person name="Salamov A."/>
            <person name="Braich B."/>
            <person name="Kosarev P."/>
            <person name="Mahmoud A."/>
            <person name="Hajiyev E."/>
            <person name="Babayeva S."/>
            <person name="Izzatullayeva V."/>
            <person name="Mammadov A."/>
            <person name="Mammadov A."/>
            <person name="Sharifova S."/>
            <person name="Ojaghi J."/>
            <person name="Eynullazada K."/>
            <person name="Bayramov B."/>
            <person name="Abdulazimova A."/>
            <person name="Shahmuradov I."/>
        </authorList>
    </citation>
    <scope>NUCLEOTIDE SEQUENCE [LARGE SCALE GENOMIC DNA]</scope>
    <source>
        <strain evidence="10">AG2017</strain>
        <strain evidence="12">cv. AG2017</strain>
        <tissue evidence="10">Leaf</tissue>
    </source>
</reference>
<feature type="region of interest" description="Disordered" evidence="8">
    <location>
        <begin position="25"/>
        <end position="48"/>
    </location>
</feature>
<evidence type="ECO:0000313" key="9">
    <source>
        <dbReference type="EMBL" id="OWM79872.1"/>
    </source>
</evidence>
<reference evidence="11" key="1">
    <citation type="journal article" date="2017" name="Plant J.">
        <title>The pomegranate (Punica granatum L.) genome and the genomics of punicalagin biosynthesis.</title>
        <authorList>
            <person name="Qin G."/>
            <person name="Xu C."/>
            <person name="Ming R."/>
            <person name="Tang H."/>
            <person name="Guyot R."/>
            <person name="Kramer E.M."/>
            <person name="Hu Y."/>
            <person name="Yi X."/>
            <person name="Qi Y."/>
            <person name="Xu X."/>
            <person name="Gao Z."/>
            <person name="Pan H."/>
            <person name="Jian J."/>
            <person name="Tian Y."/>
            <person name="Yue Z."/>
            <person name="Xu Y."/>
        </authorList>
    </citation>
    <scope>NUCLEOTIDE SEQUENCE [LARGE SCALE GENOMIC DNA]</scope>
    <source>
        <strain evidence="11">cv. Dabenzi</strain>
    </source>
</reference>
<dbReference type="AlphaFoldDB" id="A0A218X674"/>
<dbReference type="EMBL" id="MTKT01002384">
    <property type="protein sequence ID" value="OWM79872.1"/>
    <property type="molecule type" value="Genomic_DNA"/>
</dbReference>
<dbReference type="GO" id="GO:0005576">
    <property type="term" value="C:extracellular region"/>
    <property type="evidence" value="ECO:0007669"/>
    <property type="project" value="UniProtKB-SubCell"/>
</dbReference>
<evidence type="ECO:0000313" key="12">
    <source>
        <dbReference type="Proteomes" id="UP000233551"/>
    </source>
</evidence>
<organism evidence="9 11">
    <name type="scientific">Punica granatum</name>
    <name type="common">Pomegranate</name>
    <dbReference type="NCBI Taxonomy" id="22663"/>
    <lineage>
        <taxon>Eukaryota</taxon>
        <taxon>Viridiplantae</taxon>
        <taxon>Streptophyta</taxon>
        <taxon>Embryophyta</taxon>
        <taxon>Tracheophyta</taxon>
        <taxon>Spermatophyta</taxon>
        <taxon>Magnoliopsida</taxon>
        <taxon>eudicotyledons</taxon>
        <taxon>Gunneridae</taxon>
        <taxon>Pentapetalae</taxon>
        <taxon>rosids</taxon>
        <taxon>malvids</taxon>
        <taxon>Myrtales</taxon>
        <taxon>Lythraceae</taxon>
        <taxon>Punica</taxon>
    </lineage>
</organism>
<accession>A0A218X674</accession>
<name>A0A218X674_PUNGR</name>
<dbReference type="OrthoDB" id="1843021at2759"/>
<evidence type="ECO:0000313" key="11">
    <source>
        <dbReference type="Proteomes" id="UP000197138"/>
    </source>
</evidence>
<evidence type="ECO:0000256" key="5">
    <source>
        <dbReference type="ARBA" id="ARBA00022729"/>
    </source>
</evidence>
<dbReference type="GO" id="GO:0010052">
    <property type="term" value="P:guard cell differentiation"/>
    <property type="evidence" value="ECO:0007669"/>
    <property type="project" value="UniProtKB-UniRule"/>
</dbReference>
<comment type="subcellular location">
    <subcellularLocation>
        <location evidence="1 7">Secreted</location>
    </subcellularLocation>
</comment>
<keyword evidence="6" id="KW-1015">Disulfide bond</keyword>
<dbReference type="GeneID" id="116210247"/>
<feature type="chain" id="PRO_5014071883" description="Epidermal patterning factor-like protein" evidence="7">
    <location>
        <begin position="22"/>
        <end position="133"/>
    </location>
</feature>
<reference evidence="9" key="2">
    <citation type="submission" date="2017-06" db="EMBL/GenBank/DDBJ databases">
        <title>The pomegranate genome and the genomics of punicalagin biosynthesis.</title>
        <authorList>
            <person name="Xu C."/>
        </authorList>
    </citation>
    <scope>NUCLEOTIDE SEQUENCE [LARGE SCALE GENOMIC DNA]</scope>
    <source>
        <tissue evidence="9">Fresh leaf</tissue>
    </source>
</reference>
<dbReference type="Proteomes" id="UP000197138">
    <property type="component" value="Unassembled WGS sequence"/>
</dbReference>
<proteinExistence type="inferred from homology"/>
<keyword evidence="3 7" id="KW-0217">Developmental protein</keyword>
<protein>
    <recommendedName>
        <fullName evidence="7">Epidermal patterning factor-like protein</fullName>
    </recommendedName>
</protein>
<keyword evidence="12" id="KW-1185">Reference proteome</keyword>
<dbReference type="InterPro" id="IPR039455">
    <property type="entry name" value="EPFL"/>
</dbReference>
<evidence type="ECO:0000256" key="4">
    <source>
        <dbReference type="ARBA" id="ARBA00022525"/>
    </source>
</evidence>
<evidence type="ECO:0000256" key="3">
    <source>
        <dbReference type="ARBA" id="ARBA00022473"/>
    </source>
</evidence>
<comment type="caution">
    <text evidence="9">The sequence shown here is derived from an EMBL/GenBank/DDBJ whole genome shotgun (WGS) entry which is preliminary data.</text>
</comment>
<keyword evidence="5 7" id="KW-0732">Signal</keyword>
<dbReference type="Pfam" id="PF17181">
    <property type="entry name" value="EPF"/>
    <property type="match status" value="1"/>
</dbReference>
<keyword evidence="4 7" id="KW-0964">Secreted</keyword>
<comment type="function">
    <text evidence="7">Controls stomatal patterning.</text>
</comment>
<evidence type="ECO:0000313" key="10">
    <source>
        <dbReference type="EMBL" id="PKI58346.1"/>
    </source>
</evidence>
<evidence type="ECO:0000256" key="1">
    <source>
        <dbReference type="ARBA" id="ARBA00004613"/>
    </source>
</evidence>